<proteinExistence type="predicted"/>
<evidence type="ECO:0000259" key="1">
    <source>
        <dbReference type="Pfam" id="PF08279"/>
    </source>
</evidence>
<dbReference type="Pfam" id="PF08279">
    <property type="entry name" value="HTH_11"/>
    <property type="match status" value="1"/>
</dbReference>
<dbReference type="Pfam" id="PF13280">
    <property type="entry name" value="WYL"/>
    <property type="match status" value="1"/>
</dbReference>
<dbReference type="PANTHER" id="PTHR34580:SF3">
    <property type="entry name" value="PROTEIN PAFB"/>
    <property type="match status" value="1"/>
</dbReference>
<organism evidence="3 4">
    <name type="scientific">Candidimonas humi</name>
    <dbReference type="NCBI Taxonomy" id="683355"/>
    <lineage>
        <taxon>Bacteria</taxon>
        <taxon>Pseudomonadati</taxon>
        <taxon>Pseudomonadota</taxon>
        <taxon>Betaproteobacteria</taxon>
        <taxon>Burkholderiales</taxon>
        <taxon>Alcaligenaceae</taxon>
        <taxon>Candidimonas</taxon>
    </lineage>
</organism>
<protein>
    <submittedName>
        <fullName evidence="3">Helix-turn-helix transcriptional regulator</fullName>
    </submittedName>
</protein>
<evidence type="ECO:0000313" key="3">
    <source>
        <dbReference type="EMBL" id="MFC4200160.1"/>
    </source>
</evidence>
<dbReference type="RefSeq" id="WP_217965087.1">
    <property type="nucleotide sequence ID" value="NZ_JAHTBN010000005.1"/>
</dbReference>
<evidence type="ECO:0000259" key="2">
    <source>
        <dbReference type="Pfam" id="PF13280"/>
    </source>
</evidence>
<name>A0ABV8NT61_9BURK</name>
<gene>
    <name evidence="3" type="ORF">ACFOY1_04265</name>
</gene>
<sequence length="233" mass="26573">MSRAERLLELMQCLRRRRHPVSGKALAGELGVSLRTLYRDIASLQAQGAHIEGEPGVGYVLQPGFLLPPLMFSAPELDALMLGARWVARRTDSELAHDARNALSKIAAVLPADLRQSLHDSALLVGPPDAVQDGLDCLPALRQAIRQERKLLIRYRDRQEHDTERVIWPFALGFFERVRMVSAWCERRQALRHFRVDRFVALEPLGERYPVRRQALLKRWREEQGIHADPLGV</sequence>
<dbReference type="PANTHER" id="PTHR34580">
    <property type="match status" value="1"/>
</dbReference>
<dbReference type="EMBL" id="JBHSBV010000001">
    <property type="protein sequence ID" value="MFC4200160.1"/>
    <property type="molecule type" value="Genomic_DNA"/>
</dbReference>
<accession>A0ABV8NT61</accession>
<feature type="domain" description="WYL" evidence="2">
    <location>
        <begin position="138"/>
        <end position="203"/>
    </location>
</feature>
<evidence type="ECO:0000313" key="4">
    <source>
        <dbReference type="Proteomes" id="UP001595848"/>
    </source>
</evidence>
<dbReference type="InterPro" id="IPR026881">
    <property type="entry name" value="WYL_dom"/>
</dbReference>
<feature type="domain" description="Helix-turn-helix type 11" evidence="1">
    <location>
        <begin position="6"/>
        <end position="59"/>
    </location>
</feature>
<dbReference type="InterPro" id="IPR013196">
    <property type="entry name" value="HTH_11"/>
</dbReference>
<reference evidence="4" key="1">
    <citation type="journal article" date="2019" name="Int. J. Syst. Evol. Microbiol.">
        <title>The Global Catalogue of Microorganisms (GCM) 10K type strain sequencing project: providing services to taxonomists for standard genome sequencing and annotation.</title>
        <authorList>
            <consortium name="The Broad Institute Genomics Platform"/>
            <consortium name="The Broad Institute Genome Sequencing Center for Infectious Disease"/>
            <person name="Wu L."/>
            <person name="Ma J."/>
        </authorList>
    </citation>
    <scope>NUCLEOTIDE SEQUENCE [LARGE SCALE GENOMIC DNA]</scope>
    <source>
        <strain evidence="4">LMG 24813</strain>
    </source>
</reference>
<dbReference type="InterPro" id="IPR051534">
    <property type="entry name" value="CBASS_pafABC_assoc_protein"/>
</dbReference>
<comment type="caution">
    <text evidence="3">The sequence shown here is derived from an EMBL/GenBank/DDBJ whole genome shotgun (WGS) entry which is preliminary data.</text>
</comment>
<dbReference type="Proteomes" id="UP001595848">
    <property type="component" value="Unassembled WGS sequence"/>
</dbReference>
<keyword evidence="4" id="KW-1185">Reference proteome</keyword>
<dbReference type="PROSITE" id="PS52050">
    <property type="entry name" value="WYL"/>
    <property type="match status" value="1"/>
</dbReference>